<comment type="similarity">
    <text evidence="5">Belongs to the UPF0182 family.</text>
</comment>
<keyword evidence="2 5" id="KW-0812">Transmembrane</keyword>
<evidence type="ECO:0000256" key="3">
    <source>
        <dbReference type="ARBA" id="ARBA00022989"/>
    </source>
</evidence>
<organism evidence="7 8">
    <name type="scientific">Oceanidesulfovibrio marinus</name>
    <dbReference type="NCBI Taxonomy" id="370038"/>
    <lineage>
        <taxon>Bacteria</taxon>
        <taxon>Pseudomonadati</taxon>
        <taxon>Thermodesulfobacteriota</taxon>
        <taxon>Desulfovibrionia</taxon>
        <taxon>Desulfovibrionales</taxon>
        <taxon>Desulfovibrionaceae</taxon>
        <taxon>Oceanidesulfovibrio</taxon>
    </lineage>
</organism>
<name>A0A6P1ZGW7_9BACT</name>
<dbReference type="PANTHER" id="PTHR39344">
    <property type="entry name" value="UPF0182 PROTEIN SLL1060"/>
    <property type="match status" value="1"/>
</dbReference>
<feature type="region of interest" description="Disordered" evidence="6">
    <location>
        <begin position="1000"/>
        <end position="1039"/>
    </location>
</feature>
<comment type="subcellular location">
    <subcellularLocation>
        <location evidence="5">Cell membrane</location>
        <topology evidence="5">Multi-pass membrane protein</topology>
    </subcellularLocation>
</comment>
<feature type="transmembrane region" description="Helical" evidence="5">
    <location>
        <begin position="304"/>
        <end position="326"/>
    </location>
</feature>
<feature type="transmembrane region" description="Helical" evidence="5">
    <location>
        <begin position="257"/>
        <end position="284"/>
    </location>
</feature>
<comment type="caution">
    <text evidence="7">The sequence shown here is derived from an EMBL/GenBank/DDBJ whole genome shotgun (WGS) entry which is preliminary data.</text>
</comment>
<sequence>MAARLAHGPVDAVLWQSQLSFPARSVCRSIQTARGDTAVSLCEQRMYTAIIALSLALALLLIYRGRARNSRLNIALGVAVGAGMLGFFLLLGLWGEALWFQNVGYASRFWKAIFAQVLLFLGAGAGMGVLMYALLHPLTRRSRGTDVRNRFARQGAAGLVFVVSGVMAAGKWELILRLIGSQATGIADPALGLDVSFYLFALPVLDLLQDILWVSMIIGLSATFLAALTGKSADEAERIDHIDDPAEALALLSRRPFALFAPITAYSLLMLAFGQTLNIFHLLYSKYGVVRGPGWTDMHVRLPGYVIMAALFVLIALIIAVPRLRLRIGGHIVPNGAPSFLSRSPVVGFGLIAVVVWAILLTAAPTLVQWLVVQPNEITYEEPYIANSITMTRKAFKLDTVEERRFPQTGELTHQLVSENKDLFDNIRLWDWRALDAVFKQFQEIRLYYEFNDVDVDRYHLGGKYRQVMISSREMNVDNLPAQSNTFVNRRFKYTHGYGAVLNAVSEFTENGLPKLLLKDLPPKADYPELQINTPGIYYGELTRYPAVVNSEEEELDYPSGENNVYVHYKGAGGVPMEGPWRKFLFGWKHDGTELFMSGYPRKGTRIQFHRQIEDRVKTLAPFLDYDADPYTVIAHGKMYWVIDAYTSSGYYPYSESFRTGVAKNAAHTNPRNILQSVHGEQLTDQVNYVRNSVKVVVDAYNGDVSFYVFDPEDPIIRAWENTFPGMFKPRSEMDDELEKHIRYPADLLLLQGLVYSKFHMTNPAVFYNQEDLWVRATEKYYDQVIPVSPYYVMWEPPDRDKTEYVLIMPFTPKNRQVLIGWIAGMCDGENYGRLLAYKFPKEKRVLGPQQVETKIDQDSFLSGQLSLWDQRGSNVIRGNVLAIPVGETLLYVEPIYLQAETAAYPELRLVALMHEDTLSYADTFEKALKKLLGEEPEQNELFGPGTEAPGAGTATMDQLIDRASKAFNRAMESMGKRSFQDAMQAFGDLEQSLNSLEAMRSGSAAPNAQTAPGNATGVTGATDADNATNANGANGPVQ</sequence>
<protein>
    <recommendedName>
        <fullName evidence="5">UPF0182 protein DQK91_17055</fullName>
    </recommendedName>
</protein>
<feature type="transmembrane region" description="Helical" evidence="5">
    <location>
        <begin position="46"/>
        <end position="63"/>
    </location>
</feature>
<feature type="transmembrane region" description="Helical" evidence="5">
    <location>
        <begin position="211"/>
        <end position="228"/>
    </location>
</feature>
<dbReference type="AlphaFoldDB" id="A0A6P1ZGW7"/>
<evidence type="ECO:0000256" key="5">
    <source>
        <dbReference type="HAMAP-Rule" id="MF_01600"/>
    </source>
</evidence>
<evidence type="ECO:0000256" key="1">
    <source>
        <dbReference type="ARBA" id="ARBA00022475"/>
    </source>
</evidence>
<feature type="compositionally biased region" description="Low complexity" evidence="6">
    <location>
        <begin position="1014"/>
        <end position="1039"/>
    </location>
</feature>
<dbReference type="GO" id="GO:0005886">
    <property type="term" value="C:plasma membrane"/>
    <property type="evidence" value="ECO:0007669"/>
    <property type="project" value="UniProtKB-SubCell"/>
</dbReference>
<evidence type="ECO:0000256" key="4">
    <source>
        <dbReference type="ARBA" id="ARBA00023136"/>
    </source>
</evidence>
<accession>A0A6P1ZGW7</accession>
<feature type="transmembrane region" description="Helical" evidence="5">
    <location>
        <begin position="114"/>
        <end position="135"/>
    </location>
</feature>
<dbReference type="HAMAP" id="MF_01600">
    <property type="entry name" value="UPF0182"/>
    <property type="match status" value="1"/>
</dbReference>
<evidence type="ECO:0000256" key="6">
    <source>
        <dbReference type="SAM" id="MobiDB-lite"/>
    </source>
</evidence>
<dbReference type="PANTHER" id="PTHR39344:SF1">
    <property type="entry name" value="UPF0182 PROTEIN SLL1060"/>
    <property type="match status" value="1"/>
</dbReference>
<dbReference type="InterPro" id="IPR005372">
    <property type="entry name" value="UPF0182"/>
</dbReference>
<reference evidence="7 8" key="1">
    <citation type="submission" date="2018-06" db="EMBL/GenBank/DDBJ databases">
        <title>Complete genome of Desulfovibrio marinus P48SEP.</title>
        <authorList>
            <person name="Crispim J.S."/>
            <person name="Vidigal P.M.P."/>
            <person name="Silva L.C.F."/>
            <person name="Araujo L.C."/>
            <person name="Laguardia C.N."/>
            <person name="Dias R.S."/>
            <person name="Sousa M.P."/>
            <person name="Paula S.O."/>
            <person name="Silva C."/>
        </authorList>
    </citation>
    <scope>NUCLEOTIDE SEQUENCE [LARGE SCALE GENOMIC DNA]</scope>
    <source>
        <strain evidence="7 8">P48SEP</strain>
    </source>
</reference>
<evidence type="ECO:0000313" key="8">
    <source>
        <dbReference type="Proteomes" id="UP000434052"/>
    </source>
</evidence>
<keyword evidence="1 5" id="KW-1003">Cell membrane</keyword>
<feature type="transmembrane region" description="Helical" evidence="5">
    <location>
        <begin position="346"/>
        <end position="372"/>
    </location>
</feature>
<proteinExistence type="inferred from homology"/>
<dbReference type="Pfam" id="PF03699">
    <property type="entry name" value="UPF0182"/>
    <property type="match status" value="1"/>
</dbReference>
<keyword evidence="4 5" id="KW-0472">Membrane</keyword>
<gene>
    <name evidence="7" type="ORF">DQK91_17055</name>
</gene>
<dbReference type="OrthoDB" id="9763654at2"/>
<dbReference type="EMBL" id="QMIF01000013">
    <property type="protein sequence ID" value="TVM31912.1"/>
    <property type="molecule type" value="Genomic_DNA"/>
</dbReference>
<evidence type="ECO:0000256" key="2">
    <source>
        <dbReference type="ARBA" id="ARBA00022692"/>
    </source>
</evidence>
<feature type="transmembrane region" description="Helical" evidence="5">
    <location>
        <begin position="156"/>
        <end position="175"/>
    </location>
</feature>
<dbReference type="GO" id="GO:0005576">
    <property type="term" value="C:extracellular region"/>
    <property type="evidence" value="ECO:0007669"/>
    <property type="project" value="TreeGrafter"/>
</dbReference>
<dbReference type="Proteomes" id="UP000434052">
    <property type="component" value="Unassembled WGS sequence"/>
</dbReference>
<evidence type="ECO:0000313" key="7">
    <source>
        <dbReference type="EMBL" id="TVM31912.1"/>
    </source>
</evidence>
<keyword evidence="3 5" id="KW-1133">Transmembrane helix</keyword>
<feature type="transmembrane region" description="Helical" evidence="5">
    <location>
        <begin position="75"/>
        <end position="94"/>
    </location>
</feature>